<comment type="caution">
    <text evidence="2">The sequence shown here is derived from an EMBL/GenBank/DDBJ whole genome shotgun (WGS) entry which is preliminary data.</text>
</comment>
<evidence type="ECO:0000259" key="1">
    <source>
        <dbReference type="Pfam" id="PF13358"/>
    </source>
</evidence>
<dbReference type="InterPro" id="IPR038717">
    <property type="entry name" value="Tc1-like_DDE_dom"/>
</dbReference>
<reference evidence="2 3" key="1">
    <citation type="submission" date="2018-08" db="EMBL/GenBank/DDBJ databases">
        <title>Genomic investigation of the strawberry pathogen Phytophthora fragariae indicates pathogenicity is determined by transcriptional variation in three key races.</title>
        <authorList>
            <person name="Adams T.M."/>
            <person name="Armitage A.D."/>
            <person name="Sobczyk M.K."/>
            <person name="Bates H.J."/>
            <person name="Dunwell J.M."/>
            <person name="Nellist C.F."/>
            <person name="Harrison R.J."/>
        </authorList>
    </citation>
    <scope>NUCLEOTIDE SEQUENCE [LARGE SCALE GENOMIC DNA]</scope>
    <source>
        <strain evidence="2 3">SCRP333</strain>
    </source>
</reference>
<gene>
    <name evidence="2" type="ORF">PR003_g13580</name>
</gene>
<dbReference type="Pfam" id="PF13358">
    <property type="entry name" value="DDE_3"/>
    <property type="match status" value="1"/>
</dbReference>
<feature type="domain" description="Tc1-like transposase DDE" evidence="1">
    <location>
        <begin position="37"/>
        <end position="131"/>
    </location>
</feature>
<dbReference type="GO" id="GO:0003676">
    <property type="term" value="F:nucleic acid binding"/>
    <property type="evidence" value="ECO:0007669"/>
    <property type="project" value="InterPro"/>
</dbReference>
<proteinExistence type="predicted"/>
<evidence type="ECO:0000313" key="2">
    <source>
        <dbReference type="EMBL" id="KAE9334303.1"/>
    </source>
</evidence>
<dbReference type="EMBL" id="QXFT01000862">
    <property type="protein sequence ID" value="KAE9334303.1"/>
    <property type="molecule type" value="Genomic_DNA"/>
</dbReference>
<name>A0A6A4FGW9_9STRA</name>
<dbReference type="Gene3D" id="3.30.420.10">
    <property type="entry name" value="Ribonuclease H-like superfamily/Ribonuclease H"/>
    <property type="match status" value="1"/>
</dbReference>
<sequence>MKQFHKKPQYMNTVQNKIKRKDFLVLLQQLQAAGKSIVYMDETNFNLSSSRTRGRSIRGRRAVKKVLASGGQNLQVIACIGKGGVVRYETKLGSNKYQHSNEFIRNTLRKFADVSNVVVVLDNAPCHARAEQSLRQRLSYAWDFMTERRAEIIAVPPGTTMKAHRQRFLIEAAETLFPQVATAQLCASCYRHTLRFHVKVAALEDMLVGC</sequence>
<dbReference type="AlphaFoldDB" id="A0A6A4FGW9"/>
<dbReference type="InterPro" id="IPR036397">
    <property type="entry name" value="RNaseH_sf"/>
</dbReference>
<protein>
    <recommendedName>
        <fullName evidence="1">Tc1-like transposase DDE domain-containing protein</fullName>
    </recommendedName>
</protein>
<evidence type="ECO:0000313" key="3">
    <source>
        <dbReference type="Proteomes" id="UP000434957"/>
    </source>
</evidence>
<keyword evidence="3" id="KW-1185">Reference proteome</keyword>
<organism evidence="2 3">
    <name type="scientific">Phytophthora rubi</name>
    <dbReference type="NCBI Taxonomy" id="129364"/>
    <lineage>
        <taxon>Eukaryota</taxon>
        <taxon>Sar</taxon>
        <taxon>Stramenopiles</taxon>
        <taxon>Oomycota</taxon>
        <taxon>Peronosporomycetes</taxon>
        <taxon>Peronosporales</taxon>
        <taxon>Peronosporaceae</taxon>
        <taxon>Phytophthora</taxon>
    </lineage>
</organism>
<dbReference type="Proteomes" id="UP000434957">
    <property type="component" value="Unassembled WGS sequence"/>
</dbReference>
<accession>A0A6A4FGW9</accession>